<evidence type="ECO:0000256" key="3">
    <source>
        <dbReference type="SAM" id="MobiDB-lite"/>
    </source>
</evidence>
<sequence>MPRASTRQPCLPRGQAGIQNYARTTKPGTASAGKAGSIPVSPSKKRKLSELENVESGKSRVEDNEGHKEGPTLTPSKSLRIAQLSVSSPRSGHYASSPCPKSPSSNRRKGKADTGRRQSASGLTRPTVYYDMINLHSAFLKALTIHTAHNGVSNPADLREFLPSVQRIWKKRKVVVKDLQRLIWIWNQGTQSKSTGYSYRVANYGLGKVCLERVVGEVRVDENQLQDMFERQLDLLWEKANIEDGEGNEKGEEFIETLGVSPIHESLTCFTTFRKGQQRLQDLKGGVIRLKTEKLRTEPEDDGAPKQTETASARRQGLWDRIKNKQLRQSKLPPPPSKEMLLHRAAAERVEEVAGTLAMLRPDYVESGPKGIIAAQRKPFRLDTIVQRVQDSMQTPISPREVEICIELLAQPNIAGQWVNIVTVNQLKSVVLKSCTDISFKEIGTSVSQMSVGREDLAKDN</sequence>
<comment type="caution">
    <text evidence="5">The sequence shown here is derived from an EMBL/GenBank/DDBJ whole genome shotgun (WGS) entry which is preliminary data.</text>
</comment>
<dbReference type="EMBL" id="MVGC01000237">
    <property type="protein sequence ID" value="RJE21311.1"/>
    <property type="molecule type" value="Genomic_DNA"/>
</dbReference>
<dbReference type="Gene3D" id="1.10.10.1420">
    <property type="entry name" value="DNA replication factor Cdt1, C-terminal WH domain"/>
    <property type="match status" value="1"/>
</dbReference>
<dbReference type="Pfam" id="PF26121">
    <property type="entry name" value="HTH_CDT1"/>
    <property type="match status" value="1"/>
</dbReference>
<evidence type="ECO:0000259" key="4">
    <source>
        <dbReference type="Pfam" id="PF16679"/>
    </source>
</evidence>
<feature type="region of interest" description="Disordered" evidence="3">
    <location>
        <begin position="1"/>
        <end position="121"/>
    </location>
</feature>
<evidence type="ECO:0000256" key="2">
    <source>
        <dbReference type="ARBA" id="ARBA00023306"/>
    </source>
</evidence>
<gene>
    <name evidence="5" type="ORF">PHISCL_06354</name>
</gene>
<name>A0A3A2ZWA2_9EURO</name>
<proteinExistence type="inferred from homology"/>
<evidence type="ECO:0000313" key="6">
    <source>
        <dbReference type="Proteomes" id="UP000266188"/>
    </source>
</evidence>
<accession>A0A3A2ZWA2</accession>
<feature type="compositionally biased region" description="Polar residues" evidence="3">
    <location>
        <begin position="17"/>
        <end position="28"/>
    </location>
</feature>
<evidence type="ECO:0000313" key="5">
    <source>
        <dbReference type="EMBL" id="RJE21311.1"/>
    </source>
</evidence>
<dbReference type="AlphaFoldDB" id="A0A3A2ZWA2"/>
<protein>
    <recommendedName>
        <fullName evidence="4">DNA replication factor Cdt1 C-terminal domain-containing protein</fullName>
    </recommendedName>
</protein>
<dbReference type="Proteomes" id="UP000266188">
    <property type="component" value="Unassembled WGS sequence"/>
</dbReference>
<dbReference type="OrthoDB" id="341730at2759"/>
<dbReference type="STRING" id="2070753.A0A3A2ZWA2"/>
<organism evidence="5 6">
    <name type="scientific">Aspergillus sclerotialis</name>
    <dbReference type="NCBI Taxonomy" id="2070753"/>
    <lineage>
        <taxon>Eukaryota</taxon>
        <taxon>Fungi</taxon>
        <taxon>Dikarya</taxon>
        <taxon>Ascomycota</taxon>
        <taxon>Pezizomycotina</taxon>
        <taxon>Eurotiomycetes</taxon>
        <taxon>Eurotiomycetidae</taxon>
        <taxon>Eurotiales</taxon>
        <taxon>Aspergillaceae</taxon>
        <taxon>Aspergillus</taxon>
        <taxon>Aspergillus subgen. Polypaecilum</taxon>
    </lineage>
</organism>
<feature type="domain" description="DNA replication factor Cdt1 C-terminal" evidence="4">
    <location>
        <begin position="318"/>
        <end position="424"/>
    </location>
</feature>
<reference evidence="6" key="1">
    <citation type="submission" date="2017-02" db="EMBL/GenBank/DDBJ databases">
        <authorList>
            <person name="Tafer H."/>
            <person name="Lopandic K."/>
        </authorList>
    </citation>
    <scope>NUCLEOTIDE SEQUENCE [LARGE SCALE GENOMIC DNA]</scope>
    <source>
        <strain evidence="6">CBS 366.77</strain>
    </source>
</reference>
<feature type="region of interest" description="Disordered" evidence="3">
    <location>
        <begin position="294"/>
        <end position="315"/>
    </location>
</feature>
<feature type="compositionally biased region" description="Basic and acidic residues" evidence="3">
    <location>
        <begin position="55"/>
        <end position="70"/>
    </location>
</feature>
<dbReference type="InterPro" id="IPR032054">
    <property type="entry name" value="Cdt1_C"/>
</dbReference>
<comment type="similarity">
    <text evidence="1">Belongs to the Cdt1 family.</text>
</comment>
<keyword evidence="2" id="KW-0131">Cell cycle</keyword>
<dbReference type="Pfam" id="PF16679">
    <property type="entry name" value="CDT1_C"/>
    <property type="match status" value="1"/>
</dbReference>
<keyword evidence="6" id="KW-1185">Reference proteome</keyword>
<evidence type="ECO:0000256" key="1">
    <source>
        <dbReference type="ARBA" id="ARBA00008356"/>
    </source>
</evidence>
<dbReference type="InterPro" id="IPR038090">
    <property type="entry name" value="Cdt1_C_WH_dom_sf"/>
</dbReference>